<dbReference type="EMBL" id="CP034248">
    <property type="protein sequence ID" value="AZK44967.1"/>
    <property type="molecule type" value="Genomic_DNA"/>
</dbReference>
<dbReference type="PANTHER" id="PTHR30487:SF0">
    <property type="entry name" value="PREPILIN LEADER PEPTIDASE_N-METHYLTRANSFERASE-RELATED"/>
    <property type="match status" value="1"/>
</dbReference>
<dbReference type="GO" id="GO:0006465">
    <property type="term" value="P:signal peptide processing"/>
    <property type="evidence" value="ECO:0007669"/>
    <property type="project" value="TreeGrafter"/>
</dbReference>
<keyword evidence="2" id="KW-0812">Transmembrane</keyword>
<evidence type="ECO:0000256" key="2">
    <source>
        <dbReference type="SAM" id="Phobius"/>
    </source>
</evidence>
<reference evidence="4 5" key="1">
    <citation type="submission" date="2018-11" db="EMBL/GenBank/DDBJ databases">
        <title>Genome sequencing of Paenibacillus lentus DSM25539(T).</title>
        <authorList>
            <person name="Kook J.-K."/>
            <person name="Park S.-N."/>
            <person name="Lim Y.K."/>
        </authorList>
    </citation>
    <scope>NUCLEOTIDE SEQUENCE [LARGE SCALE GENOMIC DNA]</scope>
    <source>
        <strain evidence="4 5">DSM 25539</strain>
    </source>
</reference>
<dbReference type="Gene3D" id="1.20.120.1220">
    <property type="match status" value="1"/>
</dbReference>
<organism evidence="4 5">
    <name type="scientific">Paenibacillus lentus</name>
    <dbReference type="NCBI Taxonomy" id="1338368"/>
    <lineage>
        <taxon>Bacteria</taxon>
        <taxon>Bacillati</taxon>
        <taxon>Bacillota</taxon>
        <taxon>Bacilli</taxon>
        <taxon>Bacillales</taxon>
        <taxon>Paenibacillaceae</taxon>
        <taxon>Paenibacillus</taxon>
    </lineage>
</organism>
<feature type="domain" description="Prepilin type IV endopeptidase peptidase" evidence="3">
    <location>
        <begin position="30"/>
        <end position="124"/>
    </location>
</feature>
<dbReference type="KEGG" id="plen:EIM92_01135"/>
<dbReference type="GO" id="GO:0004190">
    <property type="term" value="F:aspartic-type endopeptidase activity"/>
    <property type="evidence" value="ECO:0007669"/>
    <property type="project" value="InterPro"/>
</dbReference>
<dbReference type="RefSeq" id="WP_125081102.1">
    <property type="nucleotide sequence ID" value="NZ_CP034248.1"/>
</dbReference>
<protein>
    <submittedName>
        <fullName evidence="4">Prepilin peptidase</fullName>
    </submittedName>
</protein>
<feature type="transmembrane region" description="Helical" evidence="2">
    <location>
        <begin position="97"/>
        <end position="127"/>
    </location>
</feature>
<keyword evidence="5" id="KW-1185">Reference proteome</keyword>
<dbReference type="AlphaFoldDB" id="A0A3S8RQ38"/>
<feature type="transmembrane region" description="Helical" evidence="2">
    <location>
        <begin position="139"/>
        <end position="162"/>
    </location>
</feature>
<accession>A0A3S8RQ38</accession>
<dbReference type="Proteomes" id="UP000273145">
    <property type="component" value="Chromosome"/>
</dbReference>
<dbReference type="PANTHER" id="PTHR30487">
    <property type="entry name" value="TYPE 4 PREPILIN-LIKE PROTEINS LEADER PEPTIDE-PROCESSING ENZYME"/>
    <property type="match status" value="1"/>
</dbReference>
<keyword evidence="2" id="KW-1133">Transmembrane helix</keyword>
<evidence type="ECO:0000313" key="4">
    <source>
        <dbReference type="EMBL" id="AZK44967.1"/>
    </source>
</evidence>
<dbReference type="Pfam" id="PF01478">
    <property type="entry name" value="Peptidase_A24"/>
    <property type="match status" value="1"/>
</dbReference>
<evidence type="ECO:0000259" key="3">
    <source>
        <dbReference type="Pfam" id="PF01478"/>
    </source>
</evidence>
<dbReference type="OrthoDB" id="9789291at2"/>
<gene>
    <name evidence="4" type="ORF">EIM92_01135</name>
</gene>
<dbReference type="InterPro" id="IPR050882">
    <property type="entry name" value="Prepilin_peptidase/N-MTase"/>
</dbReference>
<comment type="similarity">
    <text evidence="1">Belongs to the peptidase A24 family.</text>
</comment>
<evidence type="ECO:0000313" key="5">
    <source>
        <dbReference type="Proteomes" id="UP000273145"/>
    </source>
</evidence>
<proteinExistence type="inferred from homology"/>
<feature type="transmembrane region" description="Helical" evidence="2">
    <location>
        <begin position="17"/>
        <end position="39"/>
    </location>
</feature>
<name>A0A3S8RQ38_9BACL</name>
<evidence type="ECO:0000256" key="1">
    <source>
        <dbReference type="ARBA" id="ARBA00005801"/>
    </source>
</evidence>
<dbReference type="InterPro" id="IPR000045">
    <property type="entry name" value="Prepilin_IV_endopep_pep"/>
</dbReference>
<dbReference type="GO" id="GO:0005886">
    <property type="term" value="C:plasma membrane"/>
    <property type="evidence" value="ECO:0007669"/>
    <property type="project" value="TreeGrafter"/>
</dbReference>
<keyword evidence="2" id="KW-0472">Membrane</keyword>
<feature type="transmembrane region" description="Helical" evidence="2">
    <location>
        <begin position="68"/>
        <end position="85"/>
    </location>
</feature>
<sequence length="166" mass="18761">MITDLFILPRATSSIDLVMELITLVLVVSLIPLCFWFSYTDIKHRRIPNSLTHPVFLVVLIIRLFEPLYFWGMLPAALLLIMFFINPDYIGAGDIKLLAIIGLILGLNSSLLVAILMCCALFAYMAWYRLVKKQNVVKIPMAPFITVGLLITVFITDVINYAGRLI</sequence>